<dbReference type="AlphaFoldDB" id="A0A1H0BMH9"/>
<dbReference type="InterPro" id="IPR050109">
    <property type="entry name" value="HTH-type_TetR-like_transc_reg"/>
</dbReference>
<dbReference type="Pfam" id="PF13977">
    <property type="entry name" value="TetR_C_6"/>
    <property type="match status" value="1"/>
</dbReference>
<dbReference type="STRING" id="211114.SAMN04489726_6742"/>
<keyword evidence="2" id="KW-0805">Transcription regulation</keyword>
<dbReference type="PROSITE" id="PS50977">
    <property type="entry name" value="HTH_TETR_2"/>
    <property type="match status" value="1"/>
</dbReference>
<evidence type="ECO:0000256" key="2">
    <source>
        <dbReference type="ARBA" id="ARBA00023015"/>
    </source>
</evidence>
<dbReference type="PRINTS" id="PR00455">
    <property type="entry name" value="HTHTETR"/>
</dbReference>
<dbReference type="EMBL" id="LT629701">
    <property type="protein sequence ID" value="SDN46792.1"/>
    <property type="molecule type" value="Genomic_DNA"/>
</dbReference>
<feature type="domain" description="HTH tetR-type" evidence="6">
    <location>
        <begin position="1"/>
        <end position="61"/>
    </location>
</feature>
<dbReference type="InterPro" id="IPR001647">
    <property type="entry name" value="HTH_TetR"/>
</dbReference>
<dbReference type="GO" id="GO:0003700">
    <property type="term" value="F:DNA-binding transcription factor activity"/>
    <property type="evidence" value="ECO:0007669"/>
    <property type="project" value="TreeGrafter"/>
</dbReference>
<evidence type="ECO:0000259" key="6">
    <source>
        <dbReference type="PROSITE" id="PS50977"/>
    </source>
</evidence>
<evidence type="ECO:0000256" key="3">
    <source>
        <dbReference type="ARBA" id="ARBA00023125"/>
    </source>
</evidence>
<evidence type="ECO:0000256" key="1">
    <source>
        <dbReference type="ARBA" id="ARBA00022491"/>
    </source>
</evidence>
<dbReference type="InterPro" id="IPR039538">
    <property type="entry name" value="BetI_C"/>
</dbReference>
<keyword evidence="4" id="KW-0804">Transcription</keyword>
<sequence>MGHREELLAGAKQCLYERGYARTTARDIVAVSGANLASIGYHFGSKEALLTAALIEATEEWAEAVNKMWDPDPDAPFMERFESLWKAVVASLGEHRNLWVSTFEALNQAERLPELKRRLSNDVELARGSFAQLFGPGPEPGDERADRAVGAFYVALMQGLMVQRLLDPERAPTGEDIALAMRTIIERATTHPDVSH</sequence>
<proteinExistence type="predicted"/>
<evidence type="ECO:0000256" key="4">
    <source>
        <dbReference type="ARBA" id="ARBA00023163"/>
    </source>
</evidence>
<dbReference type="InterPro" id="IPR036271">
    <property type="entry name" value="Tet_transcr_reg_TetR-rel_C_sf"/>
</dbReference>
<evidence type="ECO:0000256" key="5">
    <source>
        <dbReference type="PROSITE-ProRule" id="PRU00335"/>
    </source>
</evidence>
<evidence type="ECO:0000313" key="8">
    <source>
        <dbReference type="Proteomes" id="UP000183376"/>
    </source>
</evidence>
<keyword evidence="3 5" id="KW-0238">DNA-binding</keyword>
<dbReference type="PANTHER" id="PTHR30055">
    <property type="entry name" value="HTH-TYPE TRANSCRIPTIONAL REGULATOR RUTR"/>
    <property type="match status" value="1"/>
</dbReference>
<dbReference type="GO" id="GO:0000976">
    <property type="term" value="F:transcription cis-regulatory region binding"/>
    <property type="evidence" value="ECO:0007669"/>
    <property type="project" value="TreeGrafter"/>
</dbReference>
<reference evidence="7 8" key="1">
    <citation type="submission" date="2016-10" db="EMBL/GenBank/DDBJ databases">
        <authorList>
            <person name="de Groot N.N."/>
        </authorList>
    </citation>
    <scope>NUCLEOTIDE SEQUENCE [LARGE SCALE GENOMIC DNA]</scope>
    <source>
        <strain evidence="7 8">DSM 44149</strain>
    </source>
</reference>
<evidence type="ECO:0000313" key="7">
    <source>
        <dbReference type="EMBL" id="SDN46792.1"/>
    </source>
</evidence>
<dbReference type="Proteomes" id="UP000183376">
    <property type="component" value="Chromosome I"/>
</dbReference>
<dbReference type="RefSeq" id="WP_030426714.1">
    <property type="nucleotide sequence ID" value="NZ_JOEF01000001.1"/>
</dbReference>
<dbReference type="SUPFAM" id="SSF48498">
    <property type="entry name" value="Tetracyclin repressor-like, C-terminal domain"/>
    <property type="match status" value="1"/>
</dbReference>
<accession>A0A1H0BMH9</accession>
<dbReference type="Pfam" id="PF00440">
    <property type="entry name" value="TetR_N"/>
    <property type="match status" value="1"/>
</dbReference>
<dbReference type="OrthoDB" id="2356263at2"/>
<organism evidence="7 8">
    <name type="scientific">Allokutzneria albata</name>
    <name type="common">Kibdelosporangium albatum</name>
    <dbReference type="NCBI Taxonomy" id="211114"/>
    <lineage>
        <taxon>Bacteria</taxon>
        <taxon>Bacillati</taxon>
        <taxon>Actinomycetota</taxon>
        <taxon>Actinomycetes</taxon>
        <taxon>Pseudonocardiales</taxon>
        <taxon>Pseudonocardiaceae</taxon>
        <taxon>Allokutzneria</taxon>
    </lineage>
</organism>
<dbReference type="SUPFAM" id="SSF46689">
    <property type="entry name" value="Homeodomain-like"/>
    <property type="match status" value="1"/>
</dbReference>
<feature type="DNA-binding region" description="H-T-H motif" evidence="5">
    <location>
        <begin position="24"/>
        <end position="43"/>
    </location>
</feature>
<gene>
    <name evidence="7" type="ORF">SAMN04489726_6742</name>
</gene>
<dbReference type="PANTHER" id="PTHR30055:SF219">
    <property type="entry name" value="TRANSCRIPTIONAL REGULATORY PROTEIN"/>
    <property type="match status" value="1"/>
</dbReference>
<protein>
    <submittedName>
        <fullName evidence="7">DNA-binding transcriptional regulator, AcrR family</fullName>
    </submittedName>
</protein>
<dbReference type="InterPro" id="IPR009057">
    <property type="entry name" value="Homeodomain-like_sf"/>
</dbReference>
<keyword evidence="1" id="KW-0678">Repressor</keyword>
<keyword evidence="8" id="KW-1185">Reference proteome</keyword>
<dbReference type="eggNOG" id="COG1309">
    <property type="taxonomic scope" value="Bacteria"/>
</dbReference>
<dbReference type="Gene3D" id="1.10.357.10">
    <property type="entry name" value="Tetracycline Repressor, domain 2"/>
    <property type="match status" value="1"/>
</dbReference>
<name>A0A1H0BMH9_ALLAB</name>